<feature type="region of interest" description="Disordered" evidence="1">
    <location>
        <begin position="45"/>
        <end position="82"/>
    </location>
</feature>
<feature type="chain" id="PRO_5044812625" evidence="2">
    <location>
        <begin position="22"/>
        <end position="212"/>
    </location>
</feature>
<reference evidence="3 4" key="1">
    <citation type="submission" date="2024-10" db="EMBL/GenBank/DDBJ databases">
        <authorList>
            <person name="Kim D."/>
        </authorList>
    </citation>
    <scope>NUCLEOTIDE SEQUENCE [LARGE SCALE GENOMIC DNA]</scope>
    <source>
        <strain evidence="3">Taebaek</strain>
    </source>
</reference>
<name>A0ABD2IDF5_HETSC</name>
<dbReference type="AlphaFoldDB" id="A0ABD2IDF5"/>
<proteinExistence type="predicted"/>
<evidence type="ECO:0000313" key="4">
    <source>
        <dbReference type="Proteomes" id="UP001620645"/>
    </source>
</evidence>
<feature type="compositionally biased region" description="Basic and acidic residues" evidence="1">
    <location>
        <begin position="203"/>
        <end position="212"/>
    </location>
</feature>
<comment type="caution">
    <text evidence="3">The sequence shown here is derived from an EMBL/GenBank/DDBJ whole genome shotgun (WGS) entry which is preliminary data.</text>
</comment>
<evidence type="ECO:0000313" key="3">
    <source>
        <dbReference type="EMBL" id="KAL3078269.1"/>
    </source>
</evidence>
<gene>
    <name evidence="3" type="ORF">niasHS_012156</name>
</gene>
<feature type="compositionally biased region" description="Basic and acidic residues" evidence="1">
    <location>
        <begin position="66"/>
        <end position="82"/>
    </location>
</feature>
<evidence type="ECO:0000256" key="1">
    <source>
        <dbReference type="SAM" id="MobiDB-lite"/>
    </source>
</evidence>
<feature type="compositionally biased region" description="Acidic residues" evidence="1">
    <location>
        <begin position="133"/>
        <end position="143"/>
    </location>
</feature>
<feature type="compositionally biased region" description="Polar residues" evidence="1">
    <location>
        <begin position="187"/>
        <end position="202"/>
    </location>
</feature>
<accession>A0ABD2IDF5</accession>
<protein>
    <submittedName>
        <fullName evidence="3">Uncharacterized protein</fullName>
    </submittedName>
</protein>
<evidence type="ECO:0000256" key="2">
    <source>
        <dbReference type="SAM" id="SignalP"/>
    </source>
</evidence>
<dbReference type="EMBL" id="JBICCN010000315">
    <property type="protein sequence ID" value="KAL3078269.1"/>
    <property type="molecule type" value="Genomic_DNA"/>
</dbReference>
<sequence length="212" mass="22315">MGFSKAIAFLSLLALFCATIAEENAGTVNEGTEAEATTVPTLTAAAEGGEGGEEEVTTAKPTETSETAREEGEEKHKANEGKAIEGSGTRSLWQKVTCMLFGFFPFRAGCPGKDDIKAGSSSHVSSRILIIEEKEDSESDEQMDGAGGDEEKRGGENGSEAQGGKGAAEDNEMEDEELKVKAVVEETTANANEQGKTETNVEQSEKEGPPMN</sequence>
<feature type="signal peptide" evidence="2">
    <location>
        <begin position="1"/>
        <end position="21"/>
    </location>
</feature>
<organism evidence="3 4">
    <name type="scientific">Heterodera schachtii</name>
    <name type="common">Sugarbeet cyst nematode worm</name>
    <name type="synonym">Tylenchus schachtii</name>
    <dbReference type="NCBI Taxonomy" id="97005"/>
    <lineage>
        <taxon>Eukaryota</taxon>
        <taxon>Metazoa</taxon>
        <taxon>Ecdysozoa</taxon>
        <taxon>Nematoda</taxon>
        <taxon>Chromadorea</taxon>
        <taxon>Rhabditida</taxon>
        <taxon>Tylenchina</taxon>
        <taxon>Tylenchomorpha</taxon>
        <taxon>Tylenchoidea</taxon>
        <taxon>Heteroderidae</taxon>
        <taxon>Heteroderinae</taxon>
        <taxon>Heterodera</taxon>
    </lineage>
</organism>
<feature type="region of interest" description="Disordered" evidence="1">
    <location>
        <begin position="130"/>
        <end position="212"/>
    </location>
</feature>
<keyword evidence="4" id="KW-1185">Reference proteome</keyword>
<dbReference type="Proteomes" id="UP001620645">
    <property type="component" value="Unassembled WGS sequence"/>
</dbReference>
<keyword evidence="2" id="KW-0732">Signal</keyword>